<dbReference type="KEGG" id="vg:16797322"/>
<dbReference type="GeneID" id="16797322"/>
<keyword evidence="2" id="KW-1185">Reference proteome</keyword>
<dbReference type="Proteomes" id="UP000014727">
    <property type="component" value="Segment"/>
</dbReference>
<accession>S0A067</accession>
<gene>
    <name evidence="1" type="ORF">Phi46:3_gp017</name>
</gene>
<dbReference type="EMBL" id="KC821622">
    <property type="protein sequence ID" value="AGO48761.1"/>
    <property type="molecule type" value="Genomic_DNA"/>
</dbReference>
<organism evidence="1 2">
    <name type="scientific">Cellulophaga phage phi46:3</name>
    <dbReference type="NCBI Taxonomy" id="1327985"/>
    <lineage>
        <taxon>Viruses</taxon>
        <taxon>Duplodnaviria</taxon>
        <taxon>Heunggongvirae</taxon>
        <taxon>Uroviricota</taxon>
        <taxon>Caudoviricetes</taxon>
        <taxon>Pachyviridae</taxon>
        <taxon>Bacelvirus</taxon>
        <taxon>Bacelvirus phi46tres</taxon>
    </lineage>
</organism>
<dbReference type="OrthoDB" id="37480at10239"/>
<sequence length="97" mass="11207">MKRSSFLKSLLGIAVAPIAAAKIIEEISKPKEIYQNIPNKVYPREILSNDIGYTWYDNEIEKTNAEFNMRFEHFIMNREPSEINSSTPSLLDNEKLT</sequence>
<protein>
    <submittedName>
        <fullName evidence="1">Uncharacterized protein</fullName>
    </submittedName>
</protein>
<reference evidence="1 2" key="1">
    <citation type="journal article" date="2013" name="Proc. Natl. Acad. Sci. U.S.A.">
        <title>Twelve previously unknown phage genera are ubiquitous in global oceans.</title>
        <authorList>
            <person name="Holmfeldt K."/>
            <person name="Solonenko N."/>
            <person name="Shah M."/>
            <person name="Corrier K."/>
            <person name="Riemann L."/>
            <person name="Verberkmoes N.C."/>
            <person name="Sullivan M.B."/>
        </authorList>
    </citation>
    <scope>NUCLEOTIDE SEQUENCE [LARGE SCALE GENOMIC DNA]</scope>
    <source>
        <strain evidence="1">Phi46:3</strain>
    </source>
</reference>
<evidence type="ECO:0000313" key="1">
    <source>
        <dbReference type="EMBL" id="AGO48761.1"/>
    </source>
</evidence>
<evidence type="ECO:0000313" key="2">
    <source>
        <dbReference type="Proteomes" id="UP000014727"/>
    </source>
</evidence>
<name>S0A067_9CAUD</name>
<reference evidence="2" key="2">
    <citation type="submission" date="2013-03" db="EMBL/GenBank/DDBJ databases">
        <title>The Cellulophaga phages: a novel, diverse, and globally ubiquitous model system.</title>
        <authorList>
            <person name="Holmfeldt K."/>
            <person name="Solonenko N."/>
            <person name="Shah M."/>
            <person name="Corrier K."/>
            <person name="Riemann L."/>
            <person name="VerBerkmoes N.C."/>
            <person name="Sullivan M.B."/>
        </authorList>
    </citation>
    <scope>NUCLEOTIDE SEQUENCE [LARGE SCALE GENOMIC DNA]</scope>
</reference>
<proteinExistence type="predicted"/>
<dbReference type="RefSeq" id="YP_008241060.1">
    <property type="nucleotide sequence ID" value="NC_021792.1"/>
</dbReference>